<comment type="caution">
    <text evidence="1">The sequence shown here is derived from an EMBL/GenBank/DDBJ whole genome shotgun (WGS) entry which is preliminary data.</text>
</comment>
<dbReference type="RefSeq" id="WP_101955691.1">
    <property type="nucleotide sequence ID" value="NZ_WXXT01000015.1"/>
</dbReference>
<keyword evidence="2" id="KW-1185">Reference proteome</keyword>
<protein>
    <submittedName>
        <fullName evidence="1">Uncharacterized protein</fullName>
    </submittedName>
</protein>
<reference evidence="1 2" key="1">
    <citation type="journal article" date="2020" name="Int. J. Syst. Evol. Microbiol.">
        <title>Tenacibaculum piscium sp. nov., isolated from skin ulcers of sea-farmed fish, and description of Tenacibaculum finnmarkense sp. nov. with subdivision into genomovars finnmarkense and ulcerans.</title>
        <authorList>
            <person name="Olsen A.B."/>
            <person name="Spilsberg B."/>
            <person name="Nilsen H.K."/>
            <person name="Lagesen K."/>
            <person name="Gulla S."/>
            <person name="Avendano-Herrera R."/>
            <person name="Irgang R."/>
            <person name="Duchaud E."/>
            <person name="Colquhoun D.J."/>
        </authorList>
    </citation>
    <scope>NUCLEOTIDE SEQUENCE [LARGE SCALE GENOMIC DNA]</scope>
    <source>
        <strain evidence="1 2">TNO037</strain>
    </source>
</reference>
<accession>A0AAP1RGF7</accession>
<dbReference type="Proteomes" id="UP000806077">
    <property type="component" value="Unassembled WGS sequence"/>
</dbReference>
<evidence type="ECO:0000313" key="1">
    <source>
        <dbReference type="EMBL" id="MBE7695879.1"/>
    </source>
</evidence>
<sequence>MEIKQSNLIFKPTTLQYLQSGDFVEDVDYLHSREDLKNSFYKRLLNGLSNNADLIFTDKISIEMQKETINKIDAICKYVTENLELYNKILQILPQTKSIYNSRKPCKIIALKQI</sequence>
<gene>
    <name evidence="1" type="ORF">F7645_10670</name>
</gene>
<organism evidence="1 2">
    <name type="scientific">Tenacibaculum finnmarkense genomovar finnmarkense</name>
    <dbReference type="NCBI Taxonomy" id="1458503"/>
    <lineage>
        <taxon>Bacteria</taxon>
        <taxon>Pseudomonadati</taxon>
        <taxon>Bacteroidota</taxon>
        <taxon>Flavobacteriia</taxon>
        <taxon>Flavobacteriales</taxon>
        <taxon>Flavobacteriaceae</taxon>
        <taxon>Tenacibaculum</taxon>
        <taxon>Tenacibaculum finnmarkense</taxon>
    </lineage>
</organism>
<name>A0AAP1RGF7_9FLAO</name>
<evidence type="ECO:0000313" key="2">
    <source>
        <dbReference type="Proteomes" id="UP000806077"/>
    </source>
</evidence>
<dbReference type="EMBL" id="WXXV01000015">
    <property type="protein sequence ID" value="MBE7695879.1"/>
    <property type="molecule type" value="Genomic_DNA"/>
</dbReference>
<dbReference type="AlphaFoldDB" id="A0AAP1RGF7"/>
<proteinExistence type="predicted"/>